<evidence type="ECO:0000256" key="3">
    <source>
        <dbReference type="ARBA" id="ARBA00023015"/>
    </source>
</evidence>
<dbReference type="GO" id="GO:0000156">
    <property type="term" value="F:phosphorelay response regulator activity"/>
    <property type="evidence" value="ECO:0007669"/>
    <property type="project" value="TreeGrafter"/>
</dbReference>
<protein>
    <submittedName>
        <fullName evidence="10">DNA-binding response OmpR family regulator</fullName>
    </submittedName>
</protein>
<feature type="domain" description="OmpR/PhoB-type" evidence="9">
    <location>
        <begin position="120"/>
        <end position="217"/>
    </location>
</feature>
<dbReference type="PROSITE" id="PS51755">
    <property type="entry name" value="OMPR_PHOB"/>
    <property type="match status" value="1"/>
</dbReference>
<dbReference type="InterPro" id="IPR016032">
    <property type="entry name" value="Sig_transdc_resp-reg_C-effctor"/>
</dbReference>
<name>A0A7Z0ABC4_9MICO</name>
<keyword evidence="1" id="KW-0597">Phosphoprotein</keyword>
<keyword evidence="4 7" id="KW-0238">DNA-binding</keyword>
<dbReference type="Gene3D" id="3.40.50.2300">
    <property type="match status" value="1"/>
</dbReference>
<evidence type="ECO:0000256" key="2">
    <source>
        <dbReference type="ARBA" id="ARBA00023012"/>
    </source>
</evidence>
<dbReference type="PANTHER" id="PTHR48111:SF16">
    <property type="entry name" value="TRANSCRIPTIONAL REGULATORY PROTEIN GLNR"/>
    <property type="match status" value="1"/>
</dbReference>
<dbReference type="SUPFAM" id="SSF46894">
    <property type="entry name" value="C-terminal effector domain of the bipartite response regulators"/>
    <property type="match status" value="1"/>
</dbReference>
<comment type="caution">
    <text evidence="10">The sequence shown here is derived from an EMBL/GenBank/DDBJ whole genome shotgun (WGS) entry which is preliminary data.</text>
</comment>
<evidence type="ECO:0000259" key="9">
    <source>
        <dbReference type="PROSITE" id="PS51755"/>
    </source>
</evidence>
<feature type="compositionally biased region" description="Basic and acidic residues" evidence="8">
    <location>
        <begin position="222"/>
        <end position="258"/>
    </location>
</feature>
<dbReference type="Proteomes" id="UP000539111">
    <property type="component" value="Unassembled WGS sequence"/>
</dbReference>
<dbReference type="InterPro" id="IPR036388">
    <property type="entry name" value="WH-like_DNA-bd_sf"/>
</dbReference>
<keyword evidence="5" id="KW-0010">Activator</keyword>
<dbReference type="GO" id="GO:0000976">
    <property type="term" value="F:transcription cis-regulatory region binding"/>
    <property type="evidence" value="ECO:0007669"/>
    <property type="project" value="TreeGrafter"/>
</dbReference>
<dbReference type="GO" id="GO:0006355">
    <property type="term" value="P:regulation of DNA-templated transcription"/>
    <property type="evidence" value="ECO:0007669"/>
    <property type="project" value="InterPro"/>
</dbReference>
<keyword evidence="2" id="KW-0902">Two-component regulatory system</keyword>
<accession>A0A7Z0ABC4</accession>
<evidence type="ECO:0000256" key="8">
    <source>
        <dbReference type="SAM" id="MobiDB-lite"/>
    </source>
</evidence>
<keyword evidence="3" id="KW-0805">Transcription regulation</keyword>
<dbReference type="RefSeq" id="WP_179425140.1">
    <property type="nucleotide sequence ID" value="NZ_JACBZP010000001.1"/>
</dbReference>
<dbReference type="FunFam" id="1.10.10.10:FF:000216">
    <property type="entry name" value="DNA-binding response regulator"/>
    <property type="match status" value="1"/>
</dbReference>
<feature type="DNA-binding region" description="OmpR/PhoB-type" evidence="7">
    <location>
        <begin position="120"/>
        <end position="217"/>
    </location>
</feature>
<evidence type="ECO:0000256" key="1">
    <source>
        <dbReference type="ARBA" id="ARBA00022553"/>
    </source>
</evidence>
<dbReference type="SMART" id="SM00862">
    <property type="entry name" value="Trans_reg_C"/>
    <property type="match status" value="1"/>
</dbReference>
<evidence type="ECO:0000256" key="5">
    <source>
        <dbReference type="ARBA" id="ARBA00023159"/>
    </source>
</evidence>
<dbReference type="CDD" id="cd00383">
    <property type="entry name" value="trans_reg_C"/>
    <property type="match status" value="1"/>
</dbReference>
<evidence type="ECO:0000313" key="11">
    <source>
        <dbReference type="Proteomes" id="UP000539111"/>
    </source>
</evidence>
<gene>
    <name evidence="10" type="ORF">BJY26_000342</name>
</gene>
<dbReference type="GO" id="GO:0032993">
    <property type="term" value="C:protein-DNA complex"/>
    <property type="evidence" value="ECO:0007669"/>
    <property type="project" value="TreeGrafter"/>
</dbReference>
<dbReference type="GO" id="GO:0005829">
    <property type="term" value="C:cytosol"/>
    <property type="evidence" value="ECO:0007669"/>
    <property type="project" value="TreeGrafter"/>
</dbReference>
<reference evidence="10 11" key="1">
    <citation type="submission" date="2020-07" db="EMBL/GenBank/DDBJ databases">
        <title>Sequencing the genomes of 1000 actinobacteria strains.</title>
        <authorList>
            <person name="Klenk H.-P."/>
        </authorList>
    </citation>
    <scope>NUCLEOTIDE SEQUENCE [LARGE SCALE GENOMIC DNA]</scope>
    <source>
        <strain evidence="10 11">DSM 26341</strain>
    </source>
</reference>
<dbReference type="PANTHER" id="PTHR48111">
    <property type="entry name" value="REGULATOR OF RPOS"/>
    <property type="match status" value="1"/>
</dbReference>
<dbReference type="InterPro" id="IPR049170">
    <property type="entry name" value="GlnR_N"/>
</dbReference>
<dbReference type="Pfam" id="PF21695">
    <property type="entry name" value="GlnR_1st"/>
    <property type="match status" value="1"/>
</dbReference>
<organism evidence="10 11">
    <name type="scientific">Spelaeicoccus albus</name>
    <dbReference type="NCBI Taxonomy" id="1280376"/>
    <lineage>
        <taxon>Bacteria</taxon>
        <taxon>Bacillati</taxon>
        <taxon>Actinomycetota</taxon>
        <taxon>Actinomycetes</taxon>
        <taxon>Micrococcales</taxon>
        <taxon>Brevibacteriaceae</taxon>
        <taxon>Spelaeicoccus</taxon>
    </lineage>
</organism>
<feature type="region of interest" description="Disordered" evidence="8">
    <location>
        <begin position="220"/>
        <end position="274"/>
    </location>
</feature>
<proteinExistence type="predicted"/>
<dbReference type="InterPro" id="IPR001867">
    <property type="entry name" value="OmpR/PhoB-type_DNA-bd"/>
</dbReference>
<evidence type="ECO:0000256" key="6">
    <source>
        <dbReference type="ARBA" id="ARBA00023163"/>
    </source>
</evidence>
<dbReference type="InterPro" id="IPR039420">
    <property type="entry name" value="WalR-like"/>
</dbReference>
<dbReference type="AlphaFoldDB" id="A0A7Z0ABC4"/>
<dbReference type="EMBL" id="JACBZP010000001">
    <property type="protein sequence ID" value="NYI66036.1"/>
    <property type="molecule type" value="Genomic_DNA"/>
</dbReference>
<evidence type="ECO:0000256" key="4">
    <source>
        <dbReference type="ARBA" id="ARBA00023125"/>
    </source>
</evidence>
<sequence length="274" mass="29356">MKIAHLNKTGGPVPAVPALGLLNHDVAYTGVDPSSLLNAAAPDVLLVDGTSDIAWAKSACELLATLGTSAPVIVVLADGGMVAVAPTWQVRDVLAPTAGPAEIEARLRLAVAESPPDDEPDLITSGALTIDATGYTAKLAGRTLDLTYKEFALLCHLAGHPGRVFTRDQLLREIWGDDYYGGSRTVDVHVRRLRAKLGNEYDDCIATVWGVGYRFSALRQPRHNDPDMRPSNESTDRSPGRRTGRAERDSAQEDHASDDPAISVRPHGRARCLP</sequence>
<evidence type="ECO:0000313" key="10">
    <source>
        <dbReference type="EMBL" id="NYI66036.1"/>
    </source>
</evidence>
<evidence type="ECO:0000256" key="7">
    <source>
        <dbReference type="PROSITE-ProRule" id="PRU01091"/>
    </source>
</evidence>
<keyword evidence="11" id="KW-1185">Reference proteome</keyword>
<dbReference type="Gene3D" id="1.10.10.10">
    <property type="entry name" value="Winged helix-like DNA-binding domain superfamily/Winged helix DNA-binding domain"/>
    <property type="match status" value="1"/>
</dbReference>
<keyword evidence="6" id="KW-0804">Transcription</keyword>
<dbReference type="Pfam" id="PF00486">
    <property type="entry name" value="Trans_reg_C"/>
    <property type="match status" value="1"/>
</dbReference>